<dbReference type="PANTHER" id="PTHR43201">
    <property type="entry name" value="ACYL-COA SYNTHETASE"/>
    <property type="match status" value="1"/>
</dbReference>
<evidence type="ECO:0000256" key="1">
    <source>
        <dbReference type="ARBA" id="ARBA00006432"/>
    </source>
</evidence>
<evidence type="ECO:0000313" key="5">
    <source>
        <dbReference type="EMBL" id="MDF6102368.1"/>
    </source>
</evidence>
<dbReference type="Proteomes" id="UP001152308">
    <property type="component" value="Unassembled WGS sequence"/>
</dbReference>
<evidence type="ECO:0000313" key="6">
    <source>
        <dbReference type="Proteomes" id="UP001152308"/>
    </source>
</evidence>
<evidence type="ECO:0000256" key="2">
    <source>
        <dbReference type="ARBA" id="ARBA00022598"/>
    </source>
</evidence>
<dbReference type="Pfam" id="PF00501">
    <property type="entry name" value="AMP-binding"/>
    <property type="match status" value="1"/>
</dbReference>
<dbReference type="GO" id="GO:0016874">
    <property type="term" value="F:ligase activity"/>
    <property type="evidence" value="ECO:0007669"/>
    <property type="project" value="UniProtKB-KW"/>
</dbReference>
<dbReference type="RefSeq" id="WP_277244035.1">
    <property type="nucleotide sequence ID" value="NZ_JAKJLQ010000011.1"/>
</dbReference>
<dbReference type="InterPro" id="IPR020845">
    <property type="entry name" value="AMP-binding_CS"/>
</dbReference>
<dbReference type="PROSITE" id="PS00455">
    <property type="entry name" value="AMP_BINDING"/>
    <property type="match status" value="1"/>
</dbReference>
<name>A0ABT6BWQ1_9ACTN</name>
<sequence>MSARSSAVPAIAPPLQDTFANTRELLEAAAELHGERDAYVEPGSRVSFAQWVSRARSVAAHFAALGVGRGDVVTLMLPSGVDYATCYAAAAMLGAVTAGVNGRLGPTETGAILRVSAPALIVHASNQPPECGVPVVDLRLLRTWYSDPGEPPVVDVDRSDPVAIIFTSGTTGLPKGAWFDADNLAASAQAAGIMSAPYDRRMTSTPFSHAGYMSKLWDQLLWGTALIIPPAPWTAAGMARTLADEHVTVGGGVPTQWAKLLELPGLDRGSFPDLRVGVVATAPASPELVERTTELIGVPLVVRYAMTESPTVCGTDPADPPEVQTRTVGRPQNGMTVQVVDDEGAVLPPGQVGRVRIKGDCVMRGYWRDAELTAAAFDSEGYLLTGDLGTFTPEGNLRLAGRSGDMYIRGGFNVHPVEVEQAIARHPLVLDAAVVGHGAPVIGEIGVVFVVPADPHRPPTLDELREWTTSLLADYKSPDHLVLVDTIPQTAMAKTDRTRLRDFLVENPPPSRTPPANARNT</sequence>
<evidence type="ECO:0000259" key="3">
    <source>
        <dbReference type="Pfam" id="PF00501"/>
    </source>
</evidence>
<dbReference type="Gene3D" id="3.30.300.30">
    <property type="match status" value="1"/>
</dbReference>
<protein>
    <submittedName>
        <fullName evidence="5">Acyl--CoA ligase</fullName>
    </submittedName>
</protein>
<dbReference type="SUPFAM" id="SSF56801">
    <property type="entry name" value="Acetyl-CoA synthetase-like"/>
    <property type="match status" value="1"/>
</dbReference>
<dbReference type="InterPro" id="IPR000873">
    <property type="entry name" value="AMP-dep_synth/lig_dom"/>
</dbReference>
<dbReference type="EMBL" id="JAKJLQ010000011">
    <property type="protein sequence ID" value="MDF6102368.1"/>
    <property type="molecule type" value="Genomic_DNA"/>
</dbReference>
<organism evidence="5 6">
    <name type="scientific">Gordonia hongkongensis</name>
    <dbReference type="NCBI Taxonomy" id="1701090"/>
    <lineage>
        <taxon>Bacteria</taxon>
        <taxon>Bacillati</taxon>
        <taxon>Actinomycetota</taxon>
        <taxon>Actinomycetes</taxon>
        <taxon>Mycobacteriales</taxon>
        <taxon>Gordoniaceae</taxon>
        <taxon>Gordonia</taxon>
    </lineage>
</organism>
<comment type="caution">
    <text evidence="5">The sequence shown here is derived from an EMBL/GenBank/DDBJ whole genome shotgun (WGS) entry which is preliminary data.</text>
</comment>
<dbReference type="Pfam" id="PF13193">
    <property type="entry name" value="AMP-binding_C"/>
    <property type="match status" value="1"/>
</dbReference>
<dbReference type="Gene3D" id="3.40.50.12780">
    <property type="entry name" value="N-terminal domain of ligase-like"/>
    <property type="match status" value="1"/>
</dbReference>
<proteinExistence type="inferred from homology"/>
<accession>A0ABT6BWQ1</accession>
<keyword evidence="6" id="KW-1185">Reference proteome</keyword>
<dbReference type="PANTHER" id="PTHR43201:SF5">
    <property type="entry name" value="MEDIUM-CHAIN ACYL-COA LIGASE ACSF2, MITOCHONDRIAL"/>
    <property type="match status" value="1"/>
</dbReference>
<feature type="domain" description="AMP-dependent synthetase/ligase" evidence="3">
    <location>
        <begin position="26"/>
        <end position="367"/>
    </location>
</feature>
<evidence type="ECO:0000259" key="4">
    <source>
        <dbReference type="Pfam" id="PF13193"/>
    </source>
</evidence>
<keyword evidence="2 5" id="KW-0436">Ligase</keyword>
<dbReference type="InterPro" id="IPR025110">
    <property type="entry name" value="AMP-bd_C"/>
</dbReference>
<dbReference type="InterPro" id="IPR042099">
    <property type="entry name" value="ANL_N_sf"/>
</dbReference>
<comment type="similarity">
    <text evidence="1">Belongs to the ATP-dependent AMP-binding enzyme family.</text>
</comment>
<feature type="domain" description="AMP-binding enzyme C-terminal" evidence="4">
    <location>
        <begin position="418"/>
        <end position="494"/>
    </location>
</feature>
<reference evidence="5" key="2">
    <citation type="submission" date="2022-01" db="EMBL/GenBank/DDBJ databases">
        <authorList>
            <person name="Sanchez-Suarez J."/>
            <person name="Villamil L."/>
            <person name="Diaz L.E."/>
        </authorList>
    </citation>
    <scope>NUCLEOTIDE SEQUENCE</scope>
    <source>
        <strain evidence="5">EUFUS-Z928</strain>
    </source>
</reference>
<dbReference type="InterPro" id="IPR045851">
    <property type="entry name" value="AMP-bd_C_sf"/>
</dbReference>
<gene>
    <name evidence="5" type="ORF">L2299_15030</name>
</gene>
<reference evidence="5" key="1">
    <citation type="journal article" date="2022" name="Data Brief">
        <title>Draft genome sequence data of Gordonia hongkongensis strain EUFUS-Z928 isolated from the octocoral Eunicea fusca.</title>
        <authorList>
            <person name="Sanchez-Suarez J."/>
            <person name="Diaz L."/>
            <person name="Melo-Bolivar J."/>
            <person name="Villamil L."/>
        </authorList>
    </citation>
    <scope>NUCLEOTIDE SEQUENCE</scope>
    <source>
        <strain evidence="5">EUFUS-Z928</strain>
    </source>
</reference>